<name>A0A5C3EZR5_9BASI</name>
<keyword evidence="4" id="KW-1185">Reference proteome</keyword>
<dbReference type="EMBL" id="OOIP01000004">
    <property type="protein sequence ID" value="SPO36481.1"/>
    <property type="molecule type" value="Genomic_DNA"/>
</dbReference>
<evidence type="ECO:0000313" key="4">
    <source>
        <dbReference type="Proteomes" id="UP000323386"/>
    </source>
</evidence>
<keyword evidence="2" id="KW-0732">Signal</keyword>
<dbReference type="AlphaFoldDB" id="A0A5C3EZR5"/>
<feature type="signal peptide" evidence="2">
    <location>
        <begin position="1"/>
        <end position="18"/>
    </location>
</feature>
<sequence length="158" mass="17161">MTAAMPWWLLASRTICSALRVRHAQAAHSQNSGDFPTTGIPRVPYGTEGDPTDACLGPGRVHRHFLSSETDAGPSRGFPRRKLEGIDTPLVDRGGKPSSALGMPDVRTPGNKGKQHPKGERGRVSHLPSLYGKRSPGHRALKEYRHAHPLAGRRQQPA</sequence>
<organism evidence="3 4">
    <name type="scientific">Pseudozyma flocculosa</name>
    <dbReference type="NCBI Taxonomy" id="84751"/>
    <lineage>
        <taxon>Eukaryota</taxon>
        <taxon>Fungi</taxon>
        <taxon>Dikarya</taxon>
        <taxon>Basidiomycota</taxon>
        <taxon>Ustilaginomycotina</taxon>
        <taxon>Ustilaginomycetes</taxon>
        <taxon>Ustilaginales</taxon>
        <taxon>Ustilaginaceae</taxon>
        <taxon>Pseudozyma</taxon>
    </lineage>
</organism>
<proteinExistence type="predicted"/>
<gene>
    <name evidence="3" type="ORF">PSFLO_01952</name>
</gene>
<evidence type="ECO:0000256" key="2">
    <source>
        <dbReference type="SAM" id="SignalP"/>
    </source>
</evidence>
<accession>A0A5C3EZR5</accession>
<protein>
    <recommendedName>
        <fullName evidence="5">Secreted protein</fullName>
    </recommendedName>
</protein>
<evidence type="ECO:0000313" key="3">
    <source>
        <dbReference type="EMBL" id="SPO36481.1"/>
    </source>
</evidence>
<feature type="region of interest" description="Disordered" evidence="1">
    <location>
        <begin position="66"/>
        <end position="158"/>
    </location>
</feature>
<feature type="chain" id="PRO_5022930231" description="Secreted protein" evidence="2">
    <location>
        <begin position="19"/>
        <end position="158"/>
    </location>
</feature>
<dbReference type="Proteomes" id="UP000323386">
    <property type="component" value="Unassembled WGS sequence"/>
</dbReference>
<evidence type="ECO:0008006" key="5">
    <source>
        <dbReference type="Google" id="ProtNLM"/>
    </source>
</evidence>
<reference evidence="3 4" key="1">
    <citation type="submission" date="2018-03" db="EMBL/GenBank/DDBJ databases">
        <authorList>
            <person name="Guldener U."/>
        </authorList>
    </citation>
    <scope>NUCLEOTIDE SEQUENCE [LARGE SCALE GENOMIC DNA]</scope>
    <source>
        <strain evidence="3 4">DAOM196992</strain>
    </source>
</reference>
<evidence type="ECO:0000256" key="1">
    <source>
        <dbReference type="SAM" id="MobiDB-lite"/>
    </source>
</evidence>